<sequence length="1314" mass="134809">MIIAVLFAALVVPLVIDWNAFRPTFEREAEKVLGQTVHVDGDVTLRILPMPFLEVTDIRVGGSADQPMLEIARFSTRVELIPLLTGDIRVAEMTIDRPVAAVTVDETGAIDWLKRSAASQSLDPAAVTLQHVTVRNGAVSYLDSRSGRVLAFTSIEAGIDARSLLGPWKVEGNLAVEGQPTGFRLATGTQEADGSIRAKLDLYPTSLPITASADGVFNQDGRGPLWGGTFTLAEVLPPTEEGKPVPPPGWRALGSFELRPDLLRLPELTLAEGPEDRPFSLTGAATIALGADMRFDAVLKSRQVDLDRSLGKGPNEPVDVNAAGAALVTALSQLPRPPIPGRVGFDVPGIVVGGSVVQNLQFDAATDRDGWRIEELAADLPGRTRLSADGTVTTTPTVRFVGGVRLRSDQPSIFAAWWRGAPTGTRLPLQPFDMSGQLDVAPEEIRISGMTARMDESNIRGGLDWRRDASGRRDFSIDLKADRFDYDQAASLTELFAGRSVTENGGLADSFKVKLAAGSFVIGDTTLADVSADGSYAEGVLVANRFHVGDLAGAAISASGKLADLGTLPSGQLSATIDARDMSGLASVVERVLPESSLSAWLSAAAPALRDTKLTAVANAAATDERTNANITLNGIAGGSSVDVALGLTGAVSDWRNGAVKLSAAVENPDAGVALRQAGFAARDVDAPGPLRLTVEGGGPLASGVPLSIKGAIAGVDYDLEGRFAVAEDETPRFAGTVALSGADAATLVALVAGPVPGLGAPAALEIGGPLDIVPTRLALTLEKGRLGAGEATGSLVLAKAGERWGVDGDLTLASLDLGALAGFGLGLVPEAVAGGWSDAPFASPAVSGLDAAIGLKAATLTIASGIAVENAIGNLNRSDGRLDLSLAAGTIAGGAATGALSITPADGAAGISGQFAIKGGRLGDFVWQTGGKPVLSGPLDLSAQFEGSGRSLAGVVATLSGGGSIGIGAGSAAETDPGAFAATVAAAESGRDLDEAALGKMFSGFLDAAPLAFSRVDGAFSIVAGIVRAPNLDITADGATVAGGLTIDLNDLSLASRWTLAAVSGADEATGALPQVSIAYDGPLSAPERSLDVSPLQNFLQLRAAQREMQRIEKLQSEILEKEKLGRLLRAGRDEDRRKAEAEKRAAEAAAAAAEAERKAAEEEAVRAEAERLARAEAERQAAAEAQRQAEARAAEEAQAADEARRKAEEARIAAEAAEKAAAEAKARAEDAAKKKAAADALVKEKAQGAKDAAAASAATKKQGDADAKVIDAAKADAEAAKAAAEAEAKANADAIRRAQEVLKLSPEHLQGQ</sequence>
<dbReference type="PANTHER" id="PTHR30441:SF4">
    <property type="entry name" value="PROTEIN ASMA"/>
    <property type="match status" value="1"/>
</dbReference>
<comment type="caution">
    <text evidence="3">The sequence shown here is derived from an EMBL/GenBank/DDBJ whole genome shotgun (WGS) entry which is preliminary data.</text>
</comment>
<dbReference type="EMBL" id="JAUSWJ010000001">
    <property type="protein sequence ID" value="MDQ0518489.1"/>
    <property type="molecule type" value="Genomic_DNA"/>
</dbReference>
<feature type="region of interest" description="Disordered" evidence="1">
    <location>
        <begin position="1134"/>
        <end position="1213"/>
    </location>
</feature>
<name>A0ABU0MC07_9HYPH</name>
<feature type="compositionally biased region" description="Low complexity" evidence="1">
    <location>
        <begin position="1251"/>
        <end position="1262"/>
    </location>
</feature>
<protein>
    <submittedName>
        <fullName evidence="3">Uncharacterized protein involved in outer membrane biogenesis</fullName>
    </submittedName>
</protein>
<evidence type="ECO:0000259" key="2">
    <source>
        <dbReference type="Pfam" id="PF05170"/>
    </source>
</evidence>
<feature type="compositionally biased region" description="Basic and acidic residues" evidence="1">
    <location>
        <begin position="1134"/>
        <end position="1148"/>
    </location>
</feature>
<keyword evidence="4" id="KW-1185">Reference proteome</keyword>
<dbReference type="InterPro" id="IPR052894">
    <property type="entry name" value="AsmA-related"/>
</dbReference>
<dbReference type="Pfam" id="PF05170">
    <property type="entry name" value="AsmA"/>
    <property type="match status" value="1"/>
</dbReference>
<organism evidence="3 4">
    <name type="scientific">Kaistia geumhonensis</name>
    <dbReference type="NCBI Taxonomy" id="410839"/>
    <lineage>
        <taxon>Bacteria</taxon>
        <taxon>Pseudomonadati</taxon>
        <taxon>Pseudomonadota</taxon>
        <taxon>Alphaproteobacteria</taxon>
        <taxon>Hyphomicrobiales</taxon>
        <taxon>Kaistiaceae</taxon>
        <taxon>Kaistia</taxon>
    </lineage>
</organism>
<dbReference type="InterPro" id="IPR017023">
    <property type="entry name" value="UCP034039"/>
</dbReference>
<proteinExistence type="predicted"/>
<reference evidence="3 4" key="1">
    <citation type="submission" date="2023-07" db="EMBL/GenBank/DDBJ databases">
        <title>Genomic Encyclopedia of Type Strains, Phase IV (KMG-IV): sequencing the most valuable type-strain genomes for metagenomic binning, comparative biology and taxonomic classification.</title>
        <authorList>
            <person name="Goeker M."/>
        </authorList>
    </citation>
    <scope>NUCLEOTIDE SEQUENCE [LARGE SCALE GENOMIC DNA]</scope>
    <source>
        <strain evidence="3 4">B1-1</strain>
    </source>
</reference>
<feature type="region of interest" description="Disordered" evidence="1">
    <location>
        <begin position="1249"/>
        <end position="1268"/>
    </location>
</feature>
<dbReference type="PANTHER" id="PTHR30441">
    <property type="entry name" value="DUF748 DOMAIN-CONTAINING PROTEIN"/>
    <property type="match status" value="1"/>
</dbReference>
<evidence type="ECO:0000256" key="1">
    <source>
        <dbReference type="SAM" id="MobiDB-lite"/>
    </source>
</evidence>
<feature type="compositionally biased region" description="Basic and acidic residues" evidence="1">
    <location>
        <begin position="1156"/>
        <end position="1213"/>
    </location>
</feature>
<evidence type="ECO:0000313" key="4">
    <source>
        <dbReference type="Proteomes" id="UP001223743"/>
    </source>
</evidence>
<gene>
    <name evidence="3" type="ORF">QO015_004102</name>
</gene>
<evidence type="ECO:0000313" key="3">
    <source>
        <dbReference type="EMBL" id="MDQ0518489.1"/>
    </source>
</evidence>
<dbReference type="Proteomes" id="UP001223743">
    <property type="component" value="Unassembled WGS sequence"/>
</dbReference>
<feature type="domain" description="AsmA" evidence="2">
    <location>
        <begin position="2"/>
        <end position="158"/>
    </location>
</feature>
<dbReference type="InterPro" id="IPR007844">
    <property type="entry name" value="AsmA"/>
</dbReference>
<accession>A0ABU0MC07</accession>
<dbReference type="PIRSF" id="PIRSF034039">
    <property type="entry name" value="UCP034039"/>
    <property type="match status" value="1"/>
</dbReference>